<dbReference type="AlphaFoldDB" id="V2Y1D5"/>
<name>V2Y1D5_9FIRM</name>
<dbReference type="OrthoDB" id="2005451at2"/>
<sequence length="411" mass="47628">MSIELKKRRIKSRFLSVLLFISVFMTSLMFQTMPAKAEYFLKIGDKVYFRKFGKNALSKSAPWAAYLSYPTGEKGSFIAVYDNATKEVSKAFDDAGGEFYYMNNRFYMQHEDVVYSVDENGNEYRELTDKGRILGCFNKEYLVVNQYEENNQGVNKIIKSIIFKNGEKDSELNVGERFEFSMKTDGRYAIYQKLNYSENSTKIWCKDLKSNKAPVLLGKINFEKLLSGTDSCELLQMKRKKSDIYFSMSLHSGNAGHLMGGCVYKAHPNKKNSLKLMTKNLLGKMMYDGGETYYTKDFNVDNKGKVETFSLRNSTHLYGKVLYFYDSKGRKKLITNDLLKLLKIKATMPDEYTVSAEAYIDGNLFMMLDRSRFNEGSVGEIYEYDIVERYYVRIPVNNPKEVQILYKDVFK</sequence>
<dbReference type="eggNOG" id="ENOG5033D20">
    <property type="taxonomic scope" value="Bacteria"/>
</dbReference>
<evidence type="ECO:0000313" key="2">
    <source>
        <dbReference type="Proteomes" id="UP000018227"/>
    </source>
</evidence>
<keyword evidence="2" id="KW-1185">Reference proteome</keyword>
<proteinExistence type="predicted"/>
<gene>
    <name evidence="1" type="ORF">GCWU0000282_003001</name>
</gene>
<accession>V2Y1D5</accession>
<dbReference type="STRING" id="592026.GCWU0000282_003001"/>
<dbReference type="EMBL" id="ACIL03000019">
    <property type="protein sequence ID" value="ESL01882.1"/>
    <property type="molecule type" value="Genomic_DNA"/>
</dbReference>
<dbReference type="RefSeq" id="WP_023355843.1">
    <property type="nucleotide sequence ID" value="NZ_KI535370.1"/>
</dbReference>
<protein>
    <submittedName>
        <fullName evidence="1">Uncharacterized protein</fullName>
    </submittedName>
</protein>
<reference evidence="1 2" key="1">
    <citation type="submission" date="2013-06" db="EMBL/GenBank/DDBJ databases">
        <authorList>
            <person name="Weinstock G."/>
            <person name="Sodergren E."/>
            <person name="Clifton S."/>
            <person name="Fulton L."/>
            <person name="Fulton B."/>
            <person name="Courtney L."/>
            <person name="Fronick C."/>
            <person name="Harrison M."/>
            <person name="Strong C."/>
            <person name="Farmer C."/>
            <person name="Delahaunty K."/>
            <person name="Markovic C."/>
            <person name="Hall O."/>
            <person name="Minx P."/>
            <person name="Tomlinson C."/>
            <person name="Mitreva M."/>
            <person name="Nelson J."/>
            <person name="Hou S."/>
            <person name="Wollam A."/>
            <person name="Pepin K.H."/>
            <person name="Johnson M."/>
            <person name="Bhonagiri V."/>
            <person name="Nash W.E."/>
            <person name="Warren W."/>
            <person name="Chinwalla A."/>
            <person name="Mardis E.R."/>
            <person name="Wilson R.K."/>
        </authorList>
    </citation>
    <scope>NUCLEOTIDE SEQUENCE [LARGE SCALE GENOMIC DNA]</scope>
    <source>
        <strain evidence="1 2">ATCC 51271</strain>
    </source>
</reference>
<dbReference type="Proteomes" id="UP000018227">
    <property type="component" value="Unassembled WGS sequence"/>
</dbReference>
<dbReference type="HOGENOM" id="CLU_668491_0_0_9"/>
<organism evidence="1 2">
    <name type="scientific">Catonella morbi ATCC 51271</name>
    <dbReference type="NCBI Taxonomy" id="592026"/>
    <lineage>
        <taxon>Bacteria</taxon>
        <taxon>Bacillati</taxon>
        <taxon>Bacillota</taxon>
        <taxon>Clostridia</taxon>
        <taxon>Lachnospirales</taxon>
        <taxon>Lachnospiraceae</taxon>
        <taxon>Catonella</taxon>
    </lineage>
</organism>
<evidence type="ECO:0000313" key="1">
    <source>
        <dbReference type="EMBL" id="ESL01882.1"/>
    </source>
</evidence>
<comment type="caution">
    <text evidence="1">The sequence shown here is derived from an EMBL/GenBank/DDBJ whole genome shotgun (WGS) entry which is preliminary data.</text>
</comment>